<reference evidence="3" key="1">
    <citation type="submission" date="2021-03" db="EMBL/GenBank/DDBJ databases">
        <authorList>
            <person name="Tran Van P."/>
        </authorList>
    </citation>
    <scope>NUCLEOTIDE SEQUENCE</scope>
</reference>
<comment type="caution">
    <text evidence="3">The sequence shown here is derived from an EMBL/GenBank/DDBJ whole genome shotgun (WGS) entry which is preliminary data.</text>
</comment>
<organism evidence="3 4">
    <name type="scientific">Timema podura</name>
    <name type="common">Walking stick</name>
    <dbReference type="NCBI Taxonomy" id="61482"/>
    <lineage>
        <taxon>Eukaryota</taxon>
        <taxon>Metazoa</taxon>
        <taxon>Ecdysozoa</taxon>
        <taxon>Arthropoda</taxon>
        <taxon>Hexapoda</taxon>
        <taxon>Insecta</taxon>
        <taxon>Pterygota</taxon>
        <taxon>Neoptera</taxon>
        <taxon>Polyneoptera</taxon>
        <taxon>Phasmatodea</taxon>
        <taxon>Timematodea</taxon>
        <taxon>Timematoidea</taxon>
        <taxon>Timematidae</taxon>
        <taxon>Timema</taxon>
    </lineage>
</organism>
<evidence type="ECO:0000256" key="2">
    <source>
        <dbReference type="SAM" id="SignalP"/>
    </source>
</evidence>
<name>A0ABN7NMX7_TIMPD</name>
<feature type="chain" id="PRO_5045553925" evidence="2">
    <location>
        <begin position="23"/>
        <end position="190"/>
    </location>
</feature>
<feature type="signal peptide" evidence="2">
    <location>
        <begin position="1"/>
        <end position="22"/>
    </location>
</feature>
<evidence type="ECO:0000313" key="4">
    <source>
        <dbReference type="Proteomes" id="UP001153148"/>
    </source>
</evidence>
<evidence type="ECO:0000256" key="1">
    <source>
        <dbReference type="SAM" id="MobiDB-lite"/>
    </source>
</evidence>
<feature type="region of interest" description="Disordered" evidence="1">
    <location>
        <begin position="74"/>
        <end position="99"/>
    </location>
</feature>
<protein>
    <submittedName>
        <fullName evidence="3">Uncharacterized protein</fullName>
    </submittedName>
</protein>
<dbReference type="EMBL" id="CAJPIN010004286">
    <property type="protein sequence ID" value="CAG2056746.1"/>
    <property type="molecule type" value="Genomic_DNA"/>
</dbReference>
<keyword evidence="2" id="KW-0732">Signal</keyword>
<evidence type="ECO:0000313" key="3">
    <source>
        <dbReference type="EMBL" id="CAG2056746.1"/>
    </source>
</evidence>
<sequence length="190" mass="21181">MMQTKIYILFVLTAVIISVTKAQLSRQILNEDKVGGVEKLIASVPPGQSSMRYFVEYLTCYSTHISMLDMMEQEEGAEGNQEQPNTEISKRKELKETDRSQTMWGCAGFVVRHEGNIEFVNFAAKKNTSLLTDITPANVTTPARRRPMTPAPLGRKKGALEAVVKPEGKMEHMNSSLQVPVDNVIDIHEG</sequence>
<feature type="compositionally biased region" description="Basic and acidic residues" evidence="1">
    <location>
        <begin position="88"/>
        <end position="99"/>
    </location>
</feature>
<accession>A0ABN7NMX7</accession>
<gene>
    <name evidence="3" type="ORF">TPAB3V08_LOCUS3730</name>
</gene>
<keyword evidence="4" id="KW-1185">Reference proteome</keyword>
<proteinExistence type="predicted"/>
<dbReference type="Proteomes" id="UP001153148">
    <property type="component" value="Unassembled WGS sequence"/>
</dbReference>